<dbReference type="Gene3D" id="3.40.50.1240">
    <property type="entry name" value="Phosphoglycerate mutase-like"/>
    <property type="match status" value="2"/>
</dbReference>
<dbReference type="OrthoDB" id="3898179at2759"/>
<dbReference type="InterPro" id="IPR029033">
    <property type="entry name" value="His_PPase_superfam"/>
</dbReference>
<proteinExistence type="predicted"/>
<accession>A0A3A2ZPU0</accession>
<feature type="region of interest" description="Disordered" evidence="1">
    <location>
        <begin position="201"/>
        <end position="235"/>
    </location>
</feature>
<keyword evidence="3" id="KW-1185">Reference proteome</keyword>
<dbReference type="AlphaFoldDB" id="A0A3A2ZPU0"/>
<sequence>MGRQPSVIIIARHGARLDAADKDWHLTSPTPYDPPLSYGGWLQCRSLGARIISLLNSSLDPENNATDGPSHANQDTAQPNGLNPTAKRKQKIIIHTSPFLRCLQTAIAVSAGISQNNQATSGQPHNGPNQMTDKCLLRVDACLGEWLTPDYYEEIIPPPSSYRMIVAAKAELLRRGEDILSNIDPGSRSATGYFPGGWGSVSTPVSPEAGKPQQPAINSIQTNRNRSGSYDTVTHPRAKGVLTKIDTNLSHLPLAGYVPPTPGYAISPSDPIPSGYVAHARDSCVRVDYPWDSMRNPNWGNGGDYGEEWSSMHDRFRRGLRNMVDWYGEHPLKSNGTSEEDEATDTVLVIITHGAGCNALIGALTGEPVLVDVGTASLTMATRRDGETEARSPVSDSSDDLLQEYSLKLVASTDHLRPGANPSDISSLASPKPPSVPPIPSYRHRVPSRQSLSPSPFIIGPSIGSSSGTSEWDMSRPSTAPRISSGLWGQDGGTDSGDEIVPNFDGPGSTPQTNGGHTPIEGSSRKDIPQRTMSQRGLWGSAPLNKDREAAVKRRWTVTERRG</sequence>
<evidence type="ECO:0000256" key="1">
    <source>
        <dbReference type="SAM" id="MobiDB-lite"/>
    </source>
</evidence>
<dbReference type="PANTHER" id="PTHR16469:SF27">
    <property type="entry name" value="UBIQUITIN-ASSOCIATED AND SH3 DOMAIN-CONTAINING BA-RELATED"/>
    <property type="match status" value="1"/>
</dbReference>
<evidence type="ECO:0000313" key="3">
    <source>
        <dbReference type="Proteomes" id="UP000266188"/>
    </source>
</evidence>
<evidence type="ECO:0000313" key="2">
    <source>
        <dbReference type="EMBL" id="RJE25198.1"/>
    </source>
</evidence>
<dbReference type="InterPro" id="IPR051710">
    <property type="entry name" value="Phosphatase_SH3-domain"/>
</dbReference>
<dbReference type="STRING" id="2070753.A0A3A2ZPU0"/>
<organism evidence="2 3">
    <name type="scientific">Aspergillus sclerotialis</name>
    <dbReference type="NCBI Taxonomy" id="2070753"/>
    <lineage>
        <taxon>Eukaryota</taxon>
        <taxon>Fungi</taxon>
        <taxon>Dikarya</taxon>
        <taxon>Ascomycota</taxon>
        <taxon>Pezizomycotina</taxon>
        <taxon>Eurotiomycetes</taxon>
        <taxon>Eurotiomycetidae</taxon>
        <taxon>Eurotiales</taxon>
        <taxon>Aspergillaceae</taxon>
        <taxon>Aspergillus</taxon>
        <taxon>Aspergillus subgen. Polypaecilum</taxon>
    </lineage>
</organism>
<feature type="compositionally biased region" description="Pro residues" evidence="1">
    <location>
        <begin position="431"/>
        <end position="440"/>
    </location>
</feature>
<feature type="region of interest" description="Disordered" evidence="1">
    <location>
        <begin position="60"/>
        <end position="84"/>
    </location>
</feature>
<dbReference type="EMBL" id="MVGC01000055">
    <property type="protein sequence ID" value="RJE25198.1"/>
    <property type="molecule type" value="Genomic_DNA"/>
</dbReference>
<reference evidence="3" key="1">
    <citation type="submission" date="2017-02" db="EMBL/GenBank/DDBJ databases">
        <authorList>
            <person name="Tafer H."/>
            <person name="Lopandic K."/>
        </authorList>
    </citation>
    <scope>NUCLEOTIDE SEQUENCE [LARGE SCALE GENOMIC DNA]</scope>
    <source>
        <strain evidence="3">CBS 366.77</strain>
    </source>
</reference>
<feature type="region of interest" description="Disordered" evidence="1">
    <location>
        <begin position="413"/>
        <end position="546"/>
    </location>
</feature>
<name>A0A3A2ZPU0_9EURO</name>
<gene>
    <name evidence="2" type="ORF">PHISCL_02472</name>
</gene>
<protein>
    <submittedName>
        <fullName evidence="2">Phosphoglycerate mutase family protein</fullName>
    </submittedName>
</protein>
<dbReference type="SUPFAM" id="SSF53254">
    <property type="entry name" value="Phosphoglycerate mutase-like"/>
    <property type="match status" value="1"/>
</dbReference>
<comment type="caution">
    <text evidence="2">The sequence shown here is derived from an EMBL/GenBank/DDBJ whole genome shotgun (WGS) entry which is preliminary data.</text>
</comment>
<feature type="compositionally biased region" description="Polar residues" evidence="1">
    <location>
        <begin position="215"/>
        <end position="232"/>
    </location>
</feature>
<feature type="compositionally biased region" description="Low complexity" evidence="1">
    <location>
        <begin position="451"/>
        <end position="470"/>
    </location>
</feature>
<feature type="compositionally biased region" description="Polar residues" evidence="1">
    <location>
        <begin position="60"/>
        <end position="83"/>
    </location>
</feature>
<dbReference type="Proteomes" id="UP000266188">
    <property type="component" value="Unassembled WGS sequence"/>
</dbReference>
<dbReference type="PANTHER" id="PTHR16469">
    <property type="entry name" value="UBIQUITIN-ASSOCIATED AND SH3 DOMAIN-CONTAINING BA-RELATED"/>
    <property type="match status" value="1"/>
</dbReference>